<dbReference type="Proteomes" id="UP000092730">
    <property type="component" value="Chromosome 4"/>
</dbReference>
<dbReference type="EMBL" id="CP144544">
    <property type="protein sequence ID" value="WVW84343.1"/>
    <property type="molecule type" value="Genomic_DNA"/>
</dbReference>
<organism evidence="3 4">
    <name type="scientific">Kwoniella bestiolae CBS 10118</name>
    <dbReference type="NCBI Taxonomy" id="1296100"/>
    <lineage>
        <taxon>Eukaryota</taxon>
        <taxon>Fungi</taxon>
        <taxon>Dikarya</taxon>
        <taxon>Basidiomycota</taxon>
        <taxon>Agaricomycotina</taxon>
        <taxon>Tremellomycetes</taxon>
        <taxon>Tremellales</taxon>
        <taxon>Cryptococcaceae</taxon>
        <taxon>Kwoniella</taxon>
    </lineage>
</organism>
<dbReference type="RefSeq" id="XP_019046746.2">
    <property type="nucleotide sequence ID" value="XM_019192116.2"/>
</dbReference>
<feature type="region of interest" description="Disordered" evidence="1">
    <location>
        <begin position="176"/>
        <end position="252"/>
    </location>
</feature>
<feature type="compositionally biased region" description="Low complexity" evidence="1">
    <location>
        <begin position="270"/>
        <end position="292"/>
    </location>
</feature>
<keyword evidence="4" id="KW-1185">Reference proteome</keyword>
<evidence type="ECO:0000256" key="1">
    <source>
        <dbReference type="SAM" id="MobiDB-lite"/>
    </source>
</evidence>
<keyword evidence="2" id="KW-0732">Signal</keyword>
<protein>
    <submittedName>
        <fullName evidence="3">Uncharacterized protein</fullName>
    </submittedName>
</protein>
<dbReference type="AlphaFoldDB" id="A0AAJ8MA09"/>
<evidence type="ECO:0000256" key="2">
    <source>
        <dbReference type="SAM" id="SignalP"/>
    </source>
</evidence>
<reference evidence="3" key="1">
    <citation type="submission" date="2013-07" db="EMBL/GenBank/DDBJ databases">
        <authorList>
            <consortium name="The Broad Institute Genome Sequencing Platform"/>
            <person name="Cuomo C."/>
            <person name="Litvintseva A."/>
            <person name="Chen Y."/>
            <person name="Heitman J."/>
            <person name="Sun S."/>
            <person name="Springer D."/>
            <person name="Dromer F."/>
            <person name="Young S.K."/>
            <person name="Zeng Q."/>
            <person name="Gargeya S."/>
            <person name="Fitzgerald M."/>
            <person name="Abouelleil A."/>
            <person name="Alvarado L."/>
            <person name="Berlin A.M."/>
            <person name="Chapman S.B."/>
            <person name="Dewar J."/>
            <person name="Goldberg J."/>
            <person name="Griggs A."/>
            <person name="Gujja S."/>
            <person name="Hansen M."/>
            <person name="Howarth C."/>
            <person name="Imamovic A."/>
            <person name="Larimer J."/>
            <person name="McCowan C."/>
            <person name="Murphy C."/>
            <person name="Pearson M."/>
            <person name="Priest M."/>
            <person name="Roberts A."/>
            <person name="Saif S."/>
            <person name="Shea T."/>
            <person name="Sykes S."/>
            <person name="Wortman J."/>
            <person name="Nusbaum C."/>
            <person name="Birren B."/>
        </authorList>
    </citation>
    <scope>NUCLEOTIDE SEQUENCE</scope>
    <source>
        <strain evidence="3">CBS 10118</strain>
    </source>
</reference>
<dbReference type="KEGG" id="kbi:30209899"/>
<feature type="signal peptide" evidence="2">
    <location>
        <begin position="1"/>
        <end position="26"/>
    </location>
</feature>
<dbReference type="Gene3D" id="2.40.40.10">
    <property type="entry name" value="RlpA-like domain"/>
    <property type="match status" value="1"/>
</dbReference>
<feature type="region of interest" description="Disordered" evidence="1">
    <location>
        <begin position="268"/>
        <end position="333"/>
    </location>
</feature>
<feature type="compositionally biased region" description="Polar residues" evidence="1">
    <location>
        <begin position="239"/>
        <end position="252"/>
    </location>
</feature>
<dbReference type="InterPro" id="IPR036908">
    <property type="entry name" value="RlpA-like_sf"/>
</dbReference>
<gene>
    <name evidence="3" type="ORF">I302_106377</name>
</gene>
<proteinExistence type="predicted"/>
<evidence type="ECO:0000313" key="4">
    <source>
        <dbReference type="Proteomes" id="UP000092730"/>
    </source>
</evidence>
<name>A0AAJ8MA09_9TREE</name>
<evidence type="ECO:0000313" key="3">
    <source>
        <dbReference type="EMBL" id="WVW84343.1"/>
    </source>
</evidence>
<feature type="compositionally biased region" description="Pro residues" evidence="1">
    <location>
        <begin position="204"/>
        <end position="230"/>
    </location>
</feature>
<feature type="compositionally biased region" description="Basic residues" evidence="1">
    <location>
        <begin position="319"/>
        <end position="333"/>
    </location>
</feature>
<sequence>MTMFSNAHICLYLGSTALIGVSLVSAGQRIDNAEVTIYYDLHGSCAVAGADALGDMSAMTNGLNACAFAAANLSSARAVAVSPSIWRAELCGAEVTVTNDGQPISFPEGNLFIADQCEDCAWNHVDIGAEAANVINGAATCKNPKGFSFEITDNIIGPTWTSHPYESLNAWKAAGEVGSGGTGGQTQSSAPPPPDYGASSSSWAPPPPASTPSQAPPPSSYSPQAPPPTQPADSATQTWNVPAGQSSTSAWNSASQATGAVLSSVPPGLASASHGMSVTSSSAASPAGTSAGRWGGWNQGNGNAPLVGNLVVDGSANTCRRRRRRRGLKPYRW</sequence>
<reference evidence="3" key="2">
    <citation type="submission" date="2024-02" db="EMBL/GenBank/DDBJ databases">
        <title>Comparative genomics of Cryptococcus and Kwoniella reveals pathogenesis evolution and contrasting modes of karyotype evolution via chromosome fusion or intercentromeric recombination.</title>
        <authorList>
            <person name="Coelho M.A."/>
            <person name="David-Palma M."/>
            <person name="Shea T."/>
            <person name="Bowers K."/>
            <person name="McGinley-Smith S."/>
            <person name="Mohammad A.W."/>
            <person name="Gnirke A."/>
            <person name="Yurkov A.M."/>
            <person name="Nowrousian M."/>
            <person name="Sun S."/>
            <person name="Cuomo C.A."/>
            <person name="Heitman J."/>
        </authorList>
    </citation>
    <scope>NUCLEOTIDE SEQUENCE</scope>
    <source>
        <strain evidence="3">CBS 10118</strain>
    </source>
</reference>
<dbReference type="GeneID" id="30209899"/>
<feature type="chain" id="PRO_5042618030" evidence="2">
    <location>
        <begin position="27"/>
        <end position="333"/>
    </location>
</feature>
<accession>A0AAJ8MA09</accession>